<name>A0A6M0GZT6_9CLOT</name>
<feature type="transmembrane region" description="Helical" evidence="1">
    <location>
        <begin position="59"/>
        <end position="81"/>
    </location>
</feature>
<keyword evidence="1" id="KW-0812">Transmembrane</keyword>
<organism evidence="2 3">
    <name type="scientific">Clostridium senegalense</name>
    <dbReference type="NCBI Taxonomy" id="1465809"/>
    <lineage>
        <taxon>Bacteria</taxon>
        <taxon>Bacillati</taxon>
        <taxon>Bacillota</taxon>
        <taxon>Clostridia</taxon>
        <taxon>Eubacteriales</taxon>
        <taxon>Clostridiaceae</taxon>
        <taxon>Clostridium</taxon>
    </lineage>
</organism>
<dbReference type="EMBL" id="JAAGPU010000002">
    <property type="protein sequence ID" value="NEU03747.1"/>
    <property type="molecule type" value="Genomic_DNA"/>
</dbReference>
<reference evidence="2 3" key="1">
    <citation type="submission" date="2020-02" db="EMBL/GenBank/DDBJ databases">
        <title>Genome assembly of a novel Clostridium senegalense strain.</title>
        <authorList>
            <person name="Gupta T.B."/>
            <person name="Jauregui R."/>
            <person name="Maclean P."/>
            <person name="Nawarathana A."/>
            <person name="Brightwell G."/>
        </authorList>
    </citation>
    <scope>NUCLEOTIDE SEQUENCE [LARGE SCALE GENOMIC DNA]</scope>
    <source>
        <strain evidence="2 3">AGRFS4</strain>
    </source>
</reference>
<evidence type="ECO:0000313" key="2">
    <source>
        <dbReference type="EMBL" id="NEU03747.1"/>
    </source>
</evidence>
<feature type="transmembrane region" description="Helical" evidence="1">
    <location>
        <begin position="229"/>
        <end position="250"/>
    </location>
</feature>
<protein>
    <submittedName>
        <fullName evidence="2">ABC transporter permease</fullName>
    </submittedName>
</protein>
<dbReference type="Proteomes" id="UP000481872">
    <property type="component" value="Unassembled WGS sequence"/>
</dbReference>
<feature type="transmembrane region" description="Helical" evidence="1">
    <location>
        <begin position="102"/>
        <end position="128"/>
    </location>
</feature>
<dbReference type="RefSeq" id="WP_061994133.1">
    <property type="nucleotide sequence ID" value="NZ_JAAGPU010000002.1"/>
</dbReference>
<proteinExistence type="predicted"/>
<dbReference type="AlphaFoldDB" id="A0A6M0GZT6"/>
<feature type="transmembrane region" description="Helical" evidence="1">
    <location>
        <begin position="140"/>
        <end position="164"/>
    </location>
</feature>
<sequence>MNVKLFNINLIKYEIRNLIGNIFTIIFGLVFPIVMSILMSNLIGGKVPGNMRQQVVTNIFITSSMIIPLATVLVGYSAIFSNELEKNIPLRFKLFGYSENSLIISKIFANLFFITGGLIFYTLVNFLVLDILVPTVKSAIILIIALYLLSIILFILAHGIALIFKKFGITYAITMTIYFGIMILSGLFGIQAKEFPPVLRRVAYTLPTTYIGNEFIDFWNGGVYNFVPFIQSLIFFGSVSGIVLFFAVAYNSRKIK</sequence>
<evidence type="ECO:0000256" key="1">
    <source>
        <dbReference type="SAM" id="Phobius"/>
    </source>
</evidence>
<gene>
    <name evidence="2" type="ORF">G3M99_02520</name>
</gene>
<feature type="transmembrane region" description="Helical" evidence="1">
    <location>
        <begin position="171"/>
        <end position="190"/>
    </location>
</feature>
<accession>A0A6M0GZT6</accession>
<comment type="caution">
    <text evidence="2">The sequence shown here is derived from an EMBL/GenBank/DDBJ whole genome shotgun (WGS) entry which is preliminary data.</text>
</comment>
<keyword evidence="1" id="KW-1133">Transmembrane helix</keyword>
<keyword evidence="3" id="KW-1185">Reference proteome</keyword>
<feature type="transmembrane region" description="Helical" evidence="1">
    <location>
        <begin position="18"/>
        <end position="39"/>
    </location>
</feature>
<keyword evidence="1" id="KW-0472">Membrane</keyword>
<evidence type="ECO:0000313" key="3">
    <source>
        <dbReference type="Proteomes" id="UP000481872"/>
    </source>
</evidence>